<dbReference type="PANTHER" id="PTHR28681">
    <property type="entry name" value="TRANSMEMBRANE PROTEIN 196"/>
    <property type="match status" value="1"/>
</dbReference>
<keyword evidence="6 8" id="KW-0472">Membrane</keyword>
<keyword evidence="5 8" id="KW-1133">Transmembrane helix</keyword>
<evidence type="ECO:0000313" key="9">
    <source>
        <dbReference type="EMBL" id="CAI9730235.1"/>
    </source>
</evidence>
<accession>A0AA36FA31</accession>
<feature type="transmembrane region" description="Helical" evidence="8">
    <location>
        <begin position="44"/>
        <end position="61"/>
    </location>
</feature>
<evidence type="ECO:0000313" key="10">
    <source>
        <dbReference type="Proteomes" id="UP001162480"/>
    </source>
</evidence>
<evidence type="ECO:0000256" key="4">
    <source>
        <dbReference type="ARBA" id="ARBA00022692"/>
    </source>
</evidence>
<dbReference type="GO" id="GO:0005737">
    <property type="term" value="C:cytoplasm"/>
    <property type="evidence" value="ECO:0007669"/>
    <property type="project" value="UniProtKB-SubCell"/>
</dbReference>
<reference evidence="9" key="1">
    <citation type="submission" date="2023-08" db="EMBL/GenBank/DDBJ databases">
        <authorList>
            <person name="Alioto T."/>
            <person name="Alioto T."/>
            <person name="Gomez Garrido J."/>
        </authorList>
    </citation>
    <scope>NUCLEOTIDE SEQUENCE</scope>
</reference>
<feature type="transmembrane region" description="Helical" evidence="8">
    <location>
        <begin position="112"/>
        <end position="136"/>
    </location>
</feature>
<keyword evidence="4 8" id="KW-0812">Transmembrane</keyword>
<evidence type="ECO:0000256" key="8">
    <source>
        <dbReference type="SAM" id="Phobius"/>
    </source>
</evidence>
<dbReference type="GO" id="GO:0016020">
    <property type="term" value="C:membrane"/>
    <property type="evidence" value="ECO:0007669"/>
    <property type="project" value="UniProtKB-SubCell"/>
</dbReference>
<evidence type="ECO:0000256" key="7">
    <source>
        <dbReference type="ARBA" id="ARBA00044525"/>
    </source>
</evidence>
<dbReference type="Proteomes" id="UP001162480">
    <property type="component" value="Chromosome 11"/>
</dbReference>
<dbReference type="Pfam" id="PF04103">
    <property type="entry name" value="CD20"/>
    <property type="match status" value="1"/>
</dbReference>
<proteinExistence type="predicted"/>
<dbReference type="InterPro" id="IPR007237">
    <property type="entry name" value="CD20-like"/>
</dbReference>
<name>A0AA36FA31_OCTVU</name>
<evidence type="ECO:0000256" key="2">
    <source>
        <dbReference type="ARBA" id="ARBA00004496"/>
    </source>
</evidence>
<keyword evidence="10" id="KW-1185">Reference proteome</keyword>
<keyword evidence="3" id="KW-0963">Cytoplasm</keyword>
<feature type="transmembrane region" description="Helical" evidence="8">
    <location>
        <begin position="7"/>
        <end position="32"/>
    </location>
</feature>
<evidence type="ECO:0000256" key="1">
    <source>
        <dbReference type="ARBA" id="ARBA00004141"/>
    </source>
</evidence>
<evidence type="ECO:0000256" key="5">
    <source>
        <dbReference type="ARBA" id="ARBA00022989"/>
    </source>
</evidence>
<dbReference type="PANTHER" id="PTHR28681:SF1">
    <property type="entry name" value="TRANSMEMBRANE PROTEIN 196"/>
    <property type="match status" value="1"/>
</dbReference>
<organism evidence="9 10">
    <name type="scientific">Octopus vulgaris</name>
    <name type="common">Common octopus</name>
    <dbReference type="NCBI Taxonomy" id="6645"/>
    <lineage>
        <taxon>Eukaryota</taxon>
        <taxon>Metazoa</taxon>
        <taxon>Spiralia</taxon>
        <taxon>Lophotrochozoa</taxon>
        <taxon>Mollusca</taxon>
        <taxon>Cephalopoda</taxon>
        <taxon>Coleoidea</taxon>
        <taxon>Octopodiformes</taxon>
        <taxon>Octopoda</taxon>
        <taxon>Incirrata</taxon>
        <taxon>Octopodidae</taxon>
        <taxon>Octopus</taxon>
    </lineage>
</organism>
<sequence>MVKVVETGVFVLSGLHFFVGLVSVCVGVVSSIKAEVWLAHSVSPIWSGGFFIITGILGVCSTRRKSPYLIMCFIAISVVSLVTAVVSIQLLRLGLVSHTTDGHTFQKEKKDILILIALGGAGFEGLVCLLCILFGCKLSKVTKEELSKKREGMFHVKVLGQKDIVVVSQTKTEAYNNTTAL</sequence>
<protein>
    <recommendedName>
        <fullName evidence="7">Transmembrane protein 196</fullName>
    </recommendedName>
</protein>
<gene>
    <name evidence="9" type="ORF">OCTVUL_1B019560</name>
</gene>
<dbReference type="EMBL" id="OX597824">
    <property type="protein sequence ID" value="CAI9730235.1"/>
    <property type="molecule type" value="Genomic_DNA"/>
</dbReference>
<evidence type="ECO:0000256" key="3">
    <source>
        <dbReference type="ARBA" id="ARBA00022490"/>
    </source>
</evidence>
<comment type="subcellular location">
    <subcellularLocation>
        <location evidence="2">Cytoplasm</location>
    </subcellularLocation>
    <subcellularLocation>
        <location evidence="1">Membrane</location>
        <topology evidence="1">Multi-pass membrane protein</topology>
    </subcellularLocation>
</comment>
<dbReference type="AlphaFoldDB" id="A0AA36FA31"/>
<evidence type="ECO:0000256" key="6">
    <source>
        <dbReference type="ARBA" id="ARBA00023136"/>
    </source>
</evidence>
<feature type="transmembrane region" description="Helical" evidence="8">
    <location>
        <begin position="68"/>
        <end position="92"/>
    </location>
</feature>
<dbReference type="InterPro" id="IPR037661">
    <property type="entry name" value="TMEM196"/>
</dbReference>